<organism evidence="1 2">
    <name type="scientific">Yersinia rochesterensis</name>
    <dbReference type="NCBI Taxonomy" id="1604335"/>
    <lineage>
        <taxon>Bacteria</taxon>
        <taxon>Pseudomonadati</taxon>
        <taxon>Pseudomonadota</taxon>
        <taxon>Gammaproteobacteria</taxon>
        <taxon>Enterobacterales</taxon>
        <taxon>Yersiniaceae</taxon>
        <taxon>Yersinia</taxon>
    </lineage>
</organism>
<sequence>MANILTLPRSFWIYRVLLALVIRIHPCRTSTLFIFQFQRWPWNLTTSSNSFRPRIEGYPCQFLYLDLTQPIIDHSLSKLGAYPVQNRLSPGEHFSTTVVITIPAVPLELGHNIVSCQSEWVNAPQSYDCQELSKVWRPVVSVDATINTKLCSRCQLRSAKFRYCHLPY</sequence>
<evidence type="ECO:0000313" key="1">
    <source>
        <dbReference type="EMBL" id="AJJ36292.1"/>
    </source>
</evidence>
<evidence type="ECO:0000313" key="2">
    <source>
        <dbReference type="Proteomes" id="UP000031883"/>
    </source>
</evidence>
<accession>A0ABN4FKW8</accession>
<gene>
    <name evidence="1" type="ORF">CH54_1424</name>
</gene>
<protein>
    <submittedName>
        <fullName evidence="1">Uncharacterized protein</fullName>
    </submittedName>
</protein>
<name>A0ABN4FKW8_9GAMM</name>
<reference evidence="1 2" key="1">
    <citation type="journal article" date="2015" name="Genome Announc.">
        <title>Thirty-Two Complete Genome Assemblies of Nine Yersinia Species, Including Y. pestis, Y. pseudotuberculosis, and Y. enterocolitica.</title>
        <authorList>
            <person name="Johnson S.L."/>
            <person name="Daligault H.E."/>
            <person name="Davenport K.W."/>
            <person name="Jaissle J."/>
            <person name="Frey K.G."/>
            <person name="Ladner J.T."/>
            <person name="Broomall S.M."/>
            <person name="Bishop-Lilly K.A."/>
            <person name="Bruce D.C."/>
            <person name="Coyne S.R."/>
            <person name="Gibbons H.S."/>
            <person name="Lo C.C."/>
            <person name="Munk A.C."/>
            <person name="Rosenzweig C.N."/>
            <person name="Koroleva G.I."/>
            <person name="Palacios G.F."/>
            <person name="Redden C.L."/>
            <person name="Xu Y."/>
            <person name="Minogue T.D."/>
            <person name="Chain P.S."/>
        </authorList>
    </citation>
    <scope>NUCLEOTIDE SEQUENCE [LARGE SCALE GENOMIC DNA]</scope>
    <source>
        <strain evidence="1 2">Y231</strain>
    </source>
</reference>
<dbReference type="Proteomes" id="UP000031883">
    <property type="component" value="Chromosome"/>
</dbReference>
<proteinExistence type="predicted"/>
<keyword evidence="2" id="KW-1185">Reference proteome</keyword>
<dbReference type="EMBL" id="CP009997">
    <property type="protein sequence ID" value="AJJ36292.1"/>
    <property type="molecule type" value="Genomic_DNA"/>
</dbReference>